<dbReference type="Proteomes" id="UP000733744">
    <property type="component" value="Unassembled WGS sequence"/>
</dbReference>
<evidence type="ECO:0000259" key="3">
    <source>
        <dbReference type="Pfam" id="PF02709"/>
    </source>
</evidence>
<protein>
    <submittedName>
        <fullName evidence="4">Glycosyltransferase</fullName>
    </submittedName>
</protein>
<feature type="domain" description="Galactosyltransferase C-terminal" evidence="3">
    <location>
        <begin position="174"/>
        <end position="221"/>
    </location>
</feature>
<sequence>MKRISVIVTTYNWPAALELCLDSLFAQQDKGFEIIIADDGSTPLNQALAKAYCSQSPVPVQYVHHEDQGFRAGTIRNKAVANSQGEYLLFIDGDCVCPADFIARHRRLAESGYFVPGNRVLLNKSFTQQAIEQHIALHQKSLSYFVLLWLQKKINRVLPFIRLPLGLLRTLRPNKWQKAMTCNLALWKSDFLQVNGFDELFEGWGFEDSDLVIRLIHAGVKRKEGRFAVPVLHLWHNHNDKSKQDLNYQRLLDRLKQRDFIAATKGVSQYL</sequence>
<dbReference type="PANTHER" id="PTHR43685:SF3">
    <property type="entry name" value="SLR2126 PROTEIN"/>
    <property type="match status" value="1"/>
</dbReference>
<evidence type="ECO:0000259" key="2">
    <source>
        <dbReference type="Pfam" id="PF00535"/>
    </source>
</evidence>
<dbReference type="Gene3D" id="3.90.550.10">
    <property type="entry name" value="Spore Coat Polysaccharide Biosynthesis Protein SpsA, Chain A"/>
    <property type="match status" value="1"/>
</dbReference>
<organism evidence="4 5">
    <name type="scientific">Candidatus Methylobacter oryzae</name>
    <dbReference type="NCBI Taxonomy" id="2497749"/>
    <lineage>
        <taxon>Bacteria</taxon>
        <taxon>Pseudomonadati</taxon>
        <taxon>Pseudomonadota</taxon>
        <taxon>Gammaproteobacteria</taxon>
        <taxon>Methylococcales</taxon>
        <taxon>Methylococcaceae</taxon>
        <taxon>Methylobacter</taxon>
    </lineage>
</organism>
<evidence type="ECO:0000256" key="1">
    <source>
        <dbReference type="ARBA" id="ARBA00022679"/>
    </source>
</evidence>
<dbReference type="InterPro" id="IPR001173">
    <property type="entry name" value="Glyco_trans_2-like"/>
</dbReference>
<dbReference type="RefSeq" id="WP_127030407.1">
    <property type="nucleotide sequence ID" value="NZ_RYFG02000119.1"/>
</dbReference>
<dbReference type="CDD" id="cd06420">
    <property type="entry name" value="GT2_Chondriotin_Pol_N"/>
    <property type="match status" value="1"/>
</dbReference>
<comment type="caution">
    <text evidence="4">The sequence shown here is derived from an EMBL/GenBank/DDBJ whole genome shotgun (WGS) entry which is preliminary data.</text>
</comment>
<keyword evidence="1" id="KW-0808">Transferase</keyword>
<dbReference type="SUPFAM" id="SSF53448">
    <property type="entry name" value="Nucleotide-diphospho-sugar transferases"/>
    <property type="match status" value="1"/>
</dbReference>
<evidence type="ECO:0000313" key="4">
    <source>
        <dbReference type="EMBL" id="TRW90204.1"/>
    </source>
</evidence>
<dbReference type="PANTHER" id="PTHR43685">
    <property type="entry name" value="GLYCOSYLTRANSFERASE"/>
    <property type="match status" value="1"/>
</dbReference>
<feature type="domain" description="Glycosyltransferase 2-like" evidence="2">
    <location>
        <begin position="5"/>
        <end position="134"/>
    </location>
</feature>
<accession>A0ABY3C5U1</accession>
<evidence type="ECO:0000313" key="5">
    <source>
        <dbReference type="Proteomes" id="UP000733744"/>
    </source>
</evidence>
<proteinExistence type="predicted"/>
<gene>
    <name evidence="4" type="ORF">EKO24_019370</name>
</gene>
<dbReference type="EMBL" id="RYFG02000119">
    <property type="protein sequence ID" value="TRW90204.1"/>
    <property type="molecule type" value="Genomic_DNA"/>
</dbReference>
<reference evidence="4 5" key="1">
    <citation type="journal article" date="2019" name="Antonie Van Leeuwenhoek">
        <title>Description of 'Ca. Methylobacter oryzae' KRF1, a novel species from the environmentally important Methylobacter clade 2.</title>
        <authorList>
            <person name="Khatri K."/>
            <person name="Mohite J.A."/>
            <person name="Pandit P.S."/>
            <person name="Bahulikar R."/>
            <person name="Rahalkar M.C."/>
        </authorList>
    </citation>
    <scope>NUCLEOTIDE SEQUENCE [LARGE SCALE GENOMIC DNA]</scope>
    <source>
        <strain evidence="4 5">KRF1</strain>
    </source>
</reference>
<dbReference type="InterPro" id="IPR029044">
    <property type="entry name" value="Nucleotide-diphossugar_trans"/>
</dbReference>
<dbReference type="InterPro" id="IPR050834">
    <property type="entry name" value="Glycosyltransf_2"/>
</dbReference>
<dbReference type="InterPro" id="IPR027791">
    <property type="entry name" value="Galactosyl_T_C"/>
</dbReference>
<dbReference type="Pfam" id="PF00535">
    <property type="entry name" value="Glycos_transf_2"/>
    <property type="match status" value="1"/>
</dbReference>
<keyword evidence="5" id="KW-1185">Reference proteome</keyword>
<name>A0ABY3C5U1_9GAMM</name>
<dbReference type="Pfam" id="PF02709">
    <property type="entry name" value="Glyco_transf_7C"/>
    <property type="match status" value="1"/>
</dbReference>